<evidence type="ECO:0000313" key="1">
    <source>
        <dbReference type="EMBL" id="KAH3751889.1"/>
    </source>
</evidence>
<comment type="caution">
    <text evidence="1">The sequence shown here is derived from an EMBL/GenBank/DDBJ whole genome shotgun (WGS) entry which is preliminary data.</text>
</comment>
<sequence length="52" mass="5512">MPLLIINNDQHPSEMCHKPQTSILTVTLAGVTQTGIGGITHARVSQLTTTVS</sequence>
<evidence type="ECO:0000313" key="2">
    <source>
        <dbReference type="Proteomes" id="UP000828390"/>
    </source>
</evidence>
<gene>
    <name evidence="1" type="ORF">DPMN_186494</name>
</gene>
<organism evidence="1 2">
    <name type="scientific">Dreissena polymorpha</name>
    <name type="common">Zebra mussel</name>
    <name type="synonym">Mytilus polymorpha</name>
    <dbReference type="NCBI Taxonomy" id="45954"/>
    <lineage>
        <taxon>Eukaryota</taxon>
        <taxon>Metazoa</taxon>
        <taxon>Spiralia</taxon>
        <taxon>Lophotrochozoa</taxon>
        <taxon>Mollusca</taxon>
        <taxon>Bivalvia</taxon>
        <taxon>Autobranchia</taxon>
        <taxon>Heteroconchia</taxon>
        <taxon>Euheterodonta</taxon>
        <taxon>Imparidentia</taxon>
        <taxon>Neoheterodontei</taxon>
        <taxon>Myida</taxon>
        <taxon>Dreissenoidea</taxon>
        <taxon>Dreissenidae</taxon>
        <taxon>Dreissena</taxon>
    </lineage>
</organism>
<reference evidence="1" key="2">
    <citation type="submission" date="2020-11" db="EMBL/GenBank/DDBJ databases">
        <authorList>
            <person name="McCartney M.A."/>
            <person name="Auch B."/>
            <person name="Kono T."/>
            <person name="Mallez S."/>
            <person name="Becker A."/>
            <person name="Gohl D.M."/>
            <person name="Silverstein K.A.T."/>
            <person name="Koren S."/>
            <person name="Bechman K.B."/>
            <person name="Herman A."/>
            <person name="Abrahante J.E."/>
            <person name="Garbe J."/>
        </authorList>
    </citation>
    <scope>NUCLEOTIDE SEQUENCE</scope>
    <source>
        <strain evidence="1">Duluth1</strain>
        <tissue evidence="1">Whole animal</tissue>
    </source>
</reference>
<dbReference type="EMBL" id="JAIWYP010000010">
    <property type="protein sequence ID" value="KAH3751889.1"/>
    <property type="molecule type" value="Genomic_DNA"/>
</dbReference>
<proteinExistence type="predicted"/>
<reference evidence="1" key="1">
    <citation type="journal article" date="2019" name="bioRxiv">
        <title>The Genome of the Zebra Mussel, Dreissena polymorpha: A Resource for Invasive Species Research.</title>
        <authorList>
            <person name="McCartney M.A."/>
            <person name="Auch B."/>
            <person name="Kono T."/>
            <person name="Mallez S."/>
            <person name="Zhang Y."/>
            <person name="Obille A."/>
            <person name="Becker A."/>
            <person name="Abrahante J.E."/>
            <person name="Garbe J."/>
            <person name="Badalamenti J.P."/>
            <person name="Herman A."/>
            <person name="Mangelson H."/>
            <person name="Liachko I."/>
            <person name="Sullivan S."/>
            <person name="Sone E.D."/>
            <person name="Koren S."/>
            <person name="Silverstein K.A.T."/>
            <person name="Beckman K.B."/>
            <person name="Gohl D.M."/>
        </authorList>
    </citation>
    <scope>NUCLEOTIDE SEQUENCE</scope>
    <source>
        <strain evidence="1">Duluth1</strain>
        <tissue evidence="1">Whole animal</tissue>
    </source>
</reference>
<dbReference type="AlphaFoldDB" id="A0A9D4DMB0"/>
<protein>
    <submittedName>
        <fullName evidence="1">Uncharacterized protein</fullName>
    </submittedName>
</protein>
<accession>A0A9D4DMB0</accession>
<name>A0A9D4DMB0_DREPO</name>
<keyword evidence="2" id="KW-1185">Reference proteome</keyword>
<dbReference type="Proteomes" id="UP000828390">
    <property type="component" value="Unassembled WGS sequence"/>
</dbReference>